<gene>
    <name evidence="2" type="ORF">PGLA1383_LOCUS43511</name>
</gene>
<organism evidence="2 3">
    <name type="scientific">Polarella glacialis</name>
    <name type="common">Dinoflagellate</name>
    <dbReference type="NCBI Taxonomy" id="89957"/>
    <lineage>
        <taxon>Eukaryota</taxon>
        <taxon>Sar</taxon>
        <taxon>Alveolata</taxon>
        <taxon>Dinophyceae</taxon>
        <taxon>Suessiales</taxon>
        <taxon>Suessiaceae</taxon>
        <taxon>Polarella</taxon>
    </lineage>
</organism>
<dbReference type="EMBL" id="CAJNNV010028995">
    <property type="protein sequence ID" value="CAE8626602.1"/>
    <property type="molecule type" value="Genomic_DNA"/>
</dbReference>
<evidence type="ECO:0000313" key="2">
    <source>
        <dbReference type="EMBL" id="CAE8626602.1"/>
    </source>
</evidence>
<dbReference type="Proteomes" id="UP000654075">
    <property type="component" value="Unassembled WGS sequence"/>
</dbReference>
<reference evidence="2" key="1">
    <citation type="submission" date="2021-02" db="EMBL/GenBank/DDBJ databases">
        <authorList>
            <person name="Dougan E. K."/>
            <person name="Rhodes N."/>
            <person name="Thang M."/>
            <person name="Chan C."/>
        </authorList>
    </citation>
    <scope>NUCLEOTIDE SEQUENCE</scope>
</reference>
<proteinExistence type="predicted"/>
<feature type="compositionally biased region" description="Low complexity" evidence="1">
    <location>
        <begin position="126"/>
        <end position="164"/>
    </location>
</feature>
<sequence>MQLFIKYQIPSDLLSFDQVGDADGMEIVGATAAERLEAVKDHVKAMHDMIELEKSAEIQERQQEELYRQPVPMQSSGFGGSSMPPSMPSMQSSACSFGSFGGNQGAKGKGGPMGRSAVPAPPPAAAPMQVACAAQQQANTAAPPTAPQQLQQPQPQPLDSQLPTAGTSAGSEVGSRDFTQAPDRWMSDSRRWIRTVLCDQPSSPRLPVGSRGPRRRCLPLPVLLRWVAWSRRPRRMQPSTCWTP</sequence>
<feature type="compositionally biased region" description="Gly residues" evidence="1">
    <location>
        <begin position="99"/>
        <end position="113"/>
    </location>
</feature>
<evidence type="ECO:0000313" key="3">
    <source>
        <dbReference type="Proteomes" id="UP000654075"/>
    </source>
</evidence>
<name>A0A813GHH5_POLGL</name>
<protein>
    <submittedName>
        <fullName evidence="2">Uncharacterized protein</fullName>
    </submittedName>
</protein>
<feature type="compositionally biased region" description="Low complexity" evidence="1">
    <location>
        <begin position="72"/>
        <end position="93"/>
    </location>
</feature>
<dbReference type="AlphaFoldDB" id="A0A813GHH5"/>
<evidence type="ECO:0000256" key="1">
    <source>
        <dbReference type="SAM" id="MobiDB-lite"/>
    </source>
</evidence>
<accession>A0A813GHH5</accession>
<keyword evidence="3" id="KW-1185">Reference proteome</keyword>
<feature type="region of interest" description="Disordered" evidence="1">
    <location>
        <begin position="71"/>
        <end position="182"/>
    </location>
</feature>
<comment type="caution">
    <text evidence="2">The sequence shown here is derived from an EMBL/GenBank/DDBJ whole genome shotgun (WGS) entry which is preliminary data.</text>
</comment>